<dbReference type="AlphaFoldDB" id="A0A6S6ZMC4"/>
<dbReference type="EMBL" id="CADIJO010000005">
    <property type="protein sequence ID" value="CAB3687552.1"/>
    <property type="molecule type" value="Genomic_DNA"/>
</dbReference>
<protein>
    <submittedName>
        <fullName evidence="1">Uncharacterized protein</fullName>
    </submittedName>
</protein>
<evidence type="ECO:0000313" key="1">
    <source>
        <dbReference type="EMBL" id="CAB3687552.1"/>
    </source>
</evidence>
<evidence type="ECO:0000313" key="2">
    <source>
        <dbReference type="Proteomes" id="UP000494111"/>
    </source>
</evidence>
<name>A0A6S6ZMC4_9BURK</name>
<sequence length="39" mass="4384">MIRGRGQTAELRRLRPTSEWLTHAEVVGGLRALAPELLE</sequence>
<proteinExistence type="predicted"/>
<accession>A0A6S6ZMC4</accession>
<reference evidence="1 2" key="1">
    <citation type="submission" date="2020-04" db="EMBL/GenBank/DDBJ databases">
        <authorList>
            <person name="De Canck E."/>
        </authorList>
    </citation>
    <scope>NUCLEOTIDE SEQUENCE [LARGE SCALE GENOMIC DNA]</scope>
    <source>
        <strain evidence="1 2">LMG 3458</strain>
    </source>
</reference>
<organism evidence="1 2">
    <name type="scientific">Achromobacter deleyi</name>
    <dbReference type="NCBI Taxonomy" id="1353891"/>
    <lineage>
        <taxon>Bacteria</taxon>
        <taxon>Pseudomonadati</taxon>
        <taxon>Pseudomonadota</taxon>
        <taxon>Betaproteobacteria</taxon>
        <taxon>Burkholderiales</taxon>
        <taxon>Alcaligenaceae</taxon>
        <taxon>Achromobacter</taxon>
    </lineage>
</organism>
<gene>
    <name evidence="1" type="ORF">LMG3458_01957</name>
</gene>
<dbReference type="Proteomes" id="UP000494111">
    <property type="component" value="Unassembled WGS sequence"/>
</dbReference>